<evidence type="ECO:0000256" key="7">
    <source>
        <dbReference type="ARBA" id="ARBA00023186"/>
    </source>
</evidence>
<name>A0A0H5R5K9_9EUKA</name>
<dbReference type="NCBIfam" id="NF041082">
    <property type="entry name" value="thermosome_alpha"/>
    <property type="match status" value="1"/>
</dbReference>
<dbReference type="SUPFAM" id="SSF52029">
    <property type="entry name" value="GroEL apical domain-like"/>
    <property type="match status" value="1"/>
</dbReference>
<evidence type="ECO:0000256" key="2">
    <source>
        <dbReference type="ARBA" id="ARBA00008020"/>
    </source>
</evidence>
<comment type="subcellular location">
    <subcellularLocation>
        <location evidence="1">Cytoplasm</location>
    </subcellularLocation>
</comment>
<dbReference type="PROSITE" id="PS00750">
    <property type="entry name" value="TCP1_1"/>
    <property type="match status" value="1"/>
</dbReference>
<evidence type="ECO:0000256" key="5">
    <source>
        <dbReference type="ARBA" id="ARBA00022741"/>
    </source>
</evidence>
<keyword evidence="6 8" id="KW-0067">ATP-binding</keyword>
<dbReference type="InterPro" id="IPR017998">
    <property type="entry name" value="Chaperone_TCP-1"/>
</dbReference>
<keyword evidence="4" id="KW-0963">Cytoplasm</keyword>
<evidence type="ECO:0000256" key="9">
    <source>
        <dbReference type="RuleBase" id="RU004191"/>
    </source>
</evidence>
<dbReference type="Gene3D" id="3.30.260.10">
    <property type="entry name" value="TCP-1-like chaperonin intermediate domain"/>
    <property type="match status" value="1"/>
</dbReference>
<reference evidence="10" key="1">
    <citation type="submission" date="2015-04" db="EMBL/GenBank/DDBJ databases">
        <title>The genome sequence of the plant pathogenic Rhizarian Plasmodiophora brassicae reveals insights in its biotrophic life cycle and the origin of chitin synthesis.</title>
        <authorList>
            <person name="Schwelm A."/>
            <person name="Fogelqvist J."/>
            <person name="Knaust A."/>
            <person name="Julke S."/>
            <person name="Lilja T."/>
            <person name="Dhandapani V."/>
            <person name="Bonilla-Rosso G."/>
            <person name="Karlsson M."/>
            <person name="Shevchenko A."/>
            <person name="Choi S.R."/>
            <person name="Kim H.G."/>
            <person name="Park J.Y."/>
            <person name="Lim Y.P."/>
            <person name="Ludwig-Muller J."/>
            <person name="Dixelius C."/>
        </authorList>
    </citation>
    <scope>NUCLEOTIDE SEQUENCE</scope>
    <source>
        <tissue evidence="10">Potato root galls</tissue>
    </source>
</reference>
<dbReference type="NCBIfam" id="TIGR02344">
    <property type="entry name" value="chap_CCT_gamma"/>
    <property type="match status" value="1"/>
</dbReference>
<dbReference type="InterPro" id="IPR012719">
    <property type="entry name" value="Chap_CCT_gamma"/>
</dbReference>
<dbReference type="FunFam" id="3.50.7.10:FF:000005">
    <property type="entry name" value="T-complex protein 1 subunit gamma"/>
    <property type="match status" value="1"/>
</dbReference>
<dbReference type="SUPFAM" id="SSF48592">
    <property type="entry name" value="GroEL equatorial domain-like"/>
    <property type="match status" value="1"/>
</dbReference>
<sequence>MRQAPVIVLNQNATRSTGRDAQLANVSAAKAVADIIRTTLGPQSMLKMILDPMGGIVLTNDGNSILREIDVSHPAAKSMIELSRTQDEEVGDGTTSVIILAGEMLSVAEPFLEQNMHPTVLVGAYRNALQDALEALSDIAITIDLSDREAMLDVVRSTIGTKFVSRYGDMICNLALTSINRIVDVRPDGKKNVDIKRYAKVEKIPGGMLEDSMVLDGIMLSKDITHPKMRRHIVNPRIVLLDSNLEYKKGESQTNIEISREEDWNAILKLEEEYIEKICNSILAVKPDIVITEKGISDLAQHFFVKAGVSCLRRVRKTDNDRIARAVGATIVNRPEEIKESDVGTGCGLFQVKKIGDEYFSFLTGCSQPKACSILLRGASKDILSEIERNLIDAMAVVKNVVLDPRVVPGGGAAEMALSQALIKKSKLIEGIHQWPYRAVATALEVIPRTLIDNCGGQSIRLLTALRSKHAETDKAGPGGASWGIDGVKGEITDCSQSRVFDTYAVKSQTLKTAIESAALLLRIDDVVSGVSKKKE</sequence>
<accession>A0A0H5R5K9</accession>
<evidence type="ECO:0000256" key="6">
    <source>
        <dbReference type="ARBA" id="ARBA00022840"/>
    </source>
</evidence>
<evidence type="ECO:0000256" key="1">
    <source>
        <dbReference type="ARBA" id="ARBA00004496"/>
    </source>
</evidence>
<dbReference type="AlphaFoldDB" id="A0A0H5R5K9"/>
<dbReference type="Gene3D" id="3.50.7.10">
    <property type="entry name" value="GroEL"/>
    <property type="match status" value="1"/>
</dbReference>
<evidence type="ECO:0000256" key="4">
    <source>
        <dbReference type="ARBA" id="ARBA00022490"/>
    </source>
</evidence>
<dbReference type="GO" id="GO:0051082">
    <property type="term" value="F:unfolded protein binding"/>
    <property type="evidence" value="ECO:0007669"/>
    <property type="project" value="InterPro"/>
</dbReference>
<dbReference type="FunFam" id="1.10.560.10:FF:000085">
    <property type="entry name" value="T-complex protein 1 subunit gamma"/>
    <property type="match status" value="1"/>
</dbReference>
<dbReference type="InterPro" id="IPR027409">
    <property type="entry name" value="GroEL-like_apical_dom_sf"/>
</dbReference>
<dbReference type="InterPro" id="IPR002423">
    <property type="entry name" value="Cpn60/GroEL/TCP-1"/>
</dbReference>
<dbReference type="SUPFAM" id="SSF54849">
    <property type="entry name" value="GroEL-intermediate domain like"/>
    <property type="match status" value="1"/>
</dbReference>
<dbReference type="GO" id="GO:0140662">
    <property type="term" value="F:ATP-dependent protein folding chaperone"/>
    <property type="evidence" value="ECO:0007669"/>
    <property type="project" value="InterPro"/>
</dbReference>
<evidence type="ECO:0000256" key="3">
    <source>
        <dbReference type="ARBA" id="ARBA00017187"/>
    </source>
</evidence>
<dbReference type="InterPro" id="IPR027410">
    <property type="entry name" value="TCP-1-like_intermed_sf"/>
</dbReference>
<dbReference type="CDD" id="cd03337">
    <property type="entry name" value="TCP1_gamma"/>
    <property type="match status" value="1"/>
</dbReference>
<dbReference type="Gene3D" id="1.10.560.10">
    <property type="entry name" value="GroEL-like equatorial domain"/>
    <property type="match status" value="1"/>
</dbReference>
<dbReference type="PROSITE" id="PS00995">
    <property type="entry name" value="TCP1_3"/>
    <property type="match status" value="1"/>
</dbReference>
<dbReference type="InterPro" id="IPR002194">
    <property type="entry name" value="Chaperonin_TCP-1_CS"/>
</dbReference>
<dbReference type="PRINTS" id="PR00304">
    <property type="entry name" value="TCOMPLEXTCP1"/>
</dbReference>
<dbReference type="GO" id="GO:0005832">
    <property type="term" value="C:chaperonin-containing T-complex"/>
    <property type="evidence" value="ECO:0007669"/>
    <property type="project" value="UniProtKB-ARBA"/>
</dbReference>
<keyword evidence="7 8" id="KW-0143">Chaperone</keyword>
<protein>
    <recommendedName>
        <fullName evidence="3 9">T-complex protein 1 subunit gamma</fullName>
    </recommendedName>
</protein>
<dbReference type="Pfam" id="PF00118">
    <property type="entry name" value="Cpn60_TCP1"/>
    <property type="match status" value="1"/>
</dbReference>
<evidence type="ECO:0000256" key="8">
    <source>
        <dbReference type="RuleBase" id="RU004187"/>
    </source>
</evidence>
<comment type="similarity">
    <text evidence="2 8">Belongs to the TCP-1 chaperonin family.</text>
</comment>
<proteinExistence type="inferred from homology"/>
<evidence type="ECO:0000313" key="10">
    <source>
        <dbReference type="EMBL" id="CRZ09062.1"/>
    </source>
</evidence>
<dbReference type="GO" id="GO:0016887">
    <property type="term" value="F:ATP hydrolysis activity"/>
    <property type="evidence" value="ECO:0007669"/>
    <property type="project" value="InterPro"/>
</dbReference>
<dbReference type="InterPro" id="IPR053374">
    <property type="entry name" value="TCP-1_chaperonin"/>
</dbReference>
<organism evidence="10">
    <name type="scientific">Spongospora subterranea</name>
    <dbReference type="NCBI Taxonomy" id="70186"/>
    <lineage>
        <taxon>Eukaryota</taxon>
        <taxon>Sar</taxon>
        <taxon>Rhizaria</taxon>
        <taxon>Endomyxa</taxon>
        <taxon>Phytomyxea</taxon>
        <taxon>Plasmodiophorida</taxon>
        <taxon>Plasmodiophoridae</taxon>
        <taxon>Spongospora</taxon>
    </lineage>
</organism>
<dbReference type="PANTHER" id="PTHR11353">
    <property type="entry name" value="CHAPERONIN"/>
    <property type="match status" value="1"/>
</dbReference>
<dbReference type="InterPro" id="IPR027413">
    <property type="entry name" value="GROEL-like_equatorial_sf"/>
</dbReference>
<dbReference type="NCBIfam" id="NF041083">
    <property type="entry name" value="thermosome_beta"/>
    <property type="match status" value="1"/>
</dbReference>
<dbReference type="EMBL" id="HACM01008620">
    <property type="protein sequence ID" value="CRZ09062.1"/>
    <property type="molecule type" value="Transcribed_RNA"/>
</dbReference>
<dbReference type="GO" id="GO:0005524">
    <property type="term" value="F:ATP binding"/>
    <property type="evidence" value="ECO:0007669"/>
    <property type="project" value="UniProtKB-KW"/>
</dbReference>
<dbReference type="InterPro" id="IPR054827">
    <property type="entry name" value="thermosome_alpha"/>
</dbReference>
<keyword evidence="5 8" id="KW-0547">Nucleotide-binding</keyword>